<comment type="caution">
    <text evidence="2">The sequence shown here is derived from an EMBL/GenBank/DDBJ whole genome shotgun (WGS) entry which is preliminary data.</text>
</comment>
<evidence type="ECO:0000313" key="2">
    <source>
        <dbReference type="EMBL" id="EYC36802.1"/>
    </source>
</evidence>
<organism evidence="2 3">
    <name type="scientific">Ancylostoma ceylanicum</name>
    <dbReference type="NCBI Taxonomy" id="53326"/>
    <lineage>
        <taxon>Eukaryota</taxon>
        <taxon>Metazoa</taxon>
        <taxon>Ecdysozoa</taxon>
        <taxon>Nematoda</taxon>
        <taxon>Chromadorea</taxon>
        <taxon>Rhabditida</taxon>
        <taxon>Rhabditina</taxon>
        <taxon>Rhabditomorpha</taxon>
        <taxon>Strongyloidea</taxon>
        <taxon>Ancylostomatidae</taxon>
        <taxon>Ancylostomatinae</taxon>
        <taxon>Ancylostoma</taxon>
    </lineage>
</organism>
<evidence type="ECO:0000256" key="1">
    <source>
        <dbReference type="SAM" id="Phobius"/>
    </source>
</evidence>
<sequence>MYRESMANGFAATILFLIFLFLLARHIRKLRTVDDELPTVNPSAGLPPPYAMPPPPTYSANTCSPPPAHYFCDTSVIGAGSSTSASVGFRSFRRAGYDVAGGALNWIISDLEIRFSTRQFA</sequence>
<keyword evidence="3" id="KW-1185">Reference proteome</keyword>
<protein>
    <submittedName>
        <fullName evidence="2">Uncharacterized protein</fullName>
    </submittedName>
</protein>
<keyword evidence="1" id="KW-0472">Membrane</keyword>
<accession>A0A016WBX0</accession>
<reference evidence="3" key="1">
    <citation type="journal article" date="2015" name="Nat. Genet.">
        <title>The genome and transcriptome of the zoonotic hookworm Ancylostoma ceylanicum identify infection-specific gene families.</title>
        <authorList>
            <person name="Schwarz E.M."/>
            <person name="Hu Y."/>
            <person name="Antoshechkin I."/>
            <person name="Miller M.M."/>
            <person name="Sternberg P.W."/>
            <person name="Aroian R.V."/>
        </authorList>
    </citation>
    <scope>NUCLEOTIDE SEQUENCE</scope>
    <source>
        <strain evidence="3">HY135</strain>
    </source>
</reference>
<dbReference type="EMBL" id="JARK01000455">
    <property type="protein sequence ID" value="EYC36802.1"/>
    <property type="molecule type" value="Genomic_DNA"/>
</dbReference>
<proteinExistence type="predicted"/>
<keyword evidence="1" id="KW-1133">Transmembrane helix</keyword>
<dbReference type="AlphaFoldDB" id="A0A016WBX0"/>
<keyword evidence="1" id="KW-0812">Transmembrane</keyword>
<evidence type="ECO:0000313" key="3">
    <source>
        <dbReference type="Proteomes" id="UP000024635"/>
    </source>
</evidence>
<name>A0A016WBX0_9BILA</name>
<feature type="transmembrane region" description="Helical" evidence="1">
    <location>
        <begin position="6"/>
        <end position="24"/>
    </location>
</feature>
<gene>
    <name evidence="2" type="primary">Acey_s0855.g2709</name>
    <name evidence="2" type="ORF">Y032_0855g2709</name>
</gene>
<dbReference type="Proteomes" id="UP000024635">
    <property type="component" value="Unassembled WGS sequence"/>
</dbReference>
<dbReference type="OrthoDB" id="5873976at2759"/>